<name>A0A6J6M2S3_9ZZZZ</name>
<dbReference type="GO" id="GO:0016491">
    <property type="term" value="F:oxidoreductase activity"/>
    <property type="evidence" value="ECO:0007669"/>
    <property type="project" value="InterPro"/>
</dbReference>
<dbReference type="EMBL" id="CAEZWW010000040">
    <property type="protein sequence ID" value="CAB4668321.1"/>
    <property type="molecule type" value="Genomic_DNA"/>
</dbReference>
<dbReference type="AlphaFoldDB" id="A0A6J6M2S3"/>
<sequence length="302" mass="33770">MTAAYSGRDDKIDTLFYTPLKKRSGLTLEQFYLYWKDAHGPLCARLPGLWQYKQFHLFHDEGGIWPPPPGVESVTPDDEQLDGIAELTFTSPDNRQAWVDAGLPLMIDEQNCFNETIGYLVTDKRSKTYVDGITNDIPNGFVGVARYHVLLKRRWDISLEDFRSFLTQTFAPNVAASELVVKFRLHQLDEYTKPAPPAPNVFHEPSKERQLHAAFEIAFKTRLELGLFLKSAEYAKATAGMGDFVRQMSVFAEHAAYSLVEDGSATLMGQRSPSVAKTITDAGAVSNLNDDVVQLMFGAAPN</sequence>
<dbReference type="InterPro" id="IPR009799">
    <property type="entry name" value="EthD_dom"/>
</dbReference>
<dbReference type="InterPro" id="IPR011008">
    <property type="entry name" value="Dimeric_a/b-barrel"/>
</dbReference>
<dbReference type="SUPFAM" id="SSF54909">
    <property type="entry name" value="Dimeric alpha+beta barrel"/>
    <property type="match status" value="1"/>
</dbReference>
<dbReference type="Gene3D" id="3.30.70.100">
    <property type="match status" value="1"/>
</dbReference>
<accession>A0A6J6M2S3</accession>
<reference evidence="2" key="1">
    <citation type="submission" date="2020-05" db="EMBL/GenBank/DDBJ databases">
        <authorList>
            <person name="Chiriac C."/>
            <person name="Salcher M."/>
            <person name="Ghai R."/>
            <person name="Kavagutti S V."/>
        </authorList>
    </citation>
    <scope>NUCLEOTIDE SEQUENCE</scope>
</reference>
<evidence type="ECO:0000313" key="2">
    <source>
        <dbReference type="EMBL" id="CAB4668321.1"/>
    </source>
</evidence>
<evidence type="ECO:0000259" key="1">
    <source>
        <dbReference type="Pfam" id="PF07110"/>
    </source>
</evidence>
<protein>
    <submittedName>
        <fullName evidence="2">Unannotated protein</fullName>
    </submittedName>
</protein>
<gene>
    <name evidence="2" type="ORF">UFOPK2310_00473</name>
</gene>
<organism evidence="2">
    <name type="scientific">freshwater metagenome</name>
    <dbReference type="NCBI Taxonomy" id="449393"/>
    <lineage>
        <taxon>unclassified sequences</taxon>
        <taxon>metagenomes</taxon>
        <taxon>ecological metagenomes</taxon>
    </lineage>
</organism>
<dbReference type="Pfam" id="PF07110">
    <property type="entry name" value="EthD"/>
    <property type="match status" value="1"/>
</dbReference>
<feature type="domain" description="EthD" evidence="1">
    <location>
        <begin position="24"/>
        <end position="97"/>
    </location>
</feature>
<proteinExistence type="predicted"/>